<evidence type="ECO:0000313" key="1">
    <source>
        <dbReference type="EMBL" id="MBP2028657.1"/>
    </source>
</evidence>
<reference evidence="1 2" key="1">
    <citation type="submission" date="2021-03" db="EMBL/GenBank/DDBJ databases">
        <title>Genomic Encyclopedia of Type Strains, Phase IV (KMG-IV): sequencing the most valuable type-strain genomes for metagenomic binning, comparative biology and taxonomic classification.</title>
        <authorList>
            <person name="Goeker M."/>
        </authorList>
    </citation>
    <scope>NUCLEOTIDE SEQUENCE [LARGE SCALE GENOMIC DNA]</scope>
    <source>
        <strain evidence="1 2">DSM 27512</strain>
    </source>
</reference>
<keyword evidence="2" id="KW-1185">Reference proteome</keyword>
<protein>
    <recommendedName>
        <fullName evidence="3">Lipoprotein</fullName>
    </recommendedName>
</protein>
<accession>A0ABS4KLJ7</accession>
<evidence type="ECO:0008006" key="3">
    <source>
        <dbReference type="Google" id="ProtNLM"/>
    </source>
</evidence>
<proteinExistence type="predicted"/>
<dbReference type="Proteomes" id="UP001314903">
    <property type="component" value="Unassembled WGS sequence"/>
</dbReference>
<dbReference type="PROSITE" id="PS51257">
    <property type="entry name" value="PROKAR_LIPOPROTEIN"/>
    <property type="match status" value="1"/>
</dbReference>
<comment type="caution">
    <text evidence="1">The sequence shown here is derived from an EMBL/GenBank/DDBJ whole genome shotgun (WGS) entry which is preliminary data.</text>
</comment>
<name>A0ABS4KLJ7_9FIRM</name>
<dbReference type="EMBL" id="JAGGLI010000035">
    <property type="protein sequence ID" value="MBP2028657.1"/>
    <property type="molecule type" value="Genomic_DNA"/>
</dbReference>
<sequence length="152" mass="17089">MRKKYLVLSLIVLVFMSIFLAGCSNEEEFGYEILSFEETPKEVQDLIVENLKIISEREDESANDSSNSTIVSSGQIDMGKEKYVYIITSKENSDEITEIPRIIEVVKDEAYGSGIMIKHTTDDTEAIEFPDTVSIVKLEYSGKISNVFLSSP</sequence>
<gene>
    <name evidence="1" type="ORF">J2Z35_002487</name>
</gene>
<evidence type="ECO:0000313" key="2">
    <source>
        <dbReference type="Proteomes" id="UP001314903"/>
    </source>
</evidence>
<organism evidence="1 2">
    <name type="scientific">Acetoanaerobium pronyense</name>
    <dbReference type="NCBI Taxonomy" id="1482736"/>
    <lineage>
        <taxon>Bacteria</taxon>
        <taxon>Bacillati</taxon>
        <taxon>Bacillota</taxon>
        <taxon>Clostridia</taxon>
        <taxon>Peptostreptococcales</taxon>
        <taxon>Filifactoraceae</taxon>
        <taxon>Acetoanaerobium</taxon>
    </lineage>
</organism>
<dbReference type="RefSeq" id="WP_209661717.1">
    <property type="nucleotide sequence ID" value="NZ_JAGGLI010000035.1"/>
</dbReference>